<dbReference type="InterPro" id="IPR036388">
    <property type="entry name" value="WH-like_DNA-bd_sf"/>
</dbReference>
<evidence type="ECO:0000256" key="13">
    <source>
        <dbReference type="ARBA" id="ARBA00024986"/>
    </source>
</evidence>
<keyword evidence="5 17" id="KW-0812">Transmembrane</keyword>
<dbReference type="Proteomes" id="UP000824089">
    <property type="component" value="Unassembled WGS sequence"/>
</dbReference>
<comment type="function">
    <text evidence="13">Essential cell division protein that coordinates cell division and chromosome segregation. The N-terminus is involved in assembly of the cell-division machinery. The C-terminus functions as a DNA motor that moves dsDNA in an ATP-dependent manner towards the dif recombination site, which is located within the replication terminus region. Required for activation of the Xer recombinase, allowing activation of chromosome unlinking by recombination.</text>
</comment>
<gene>
    <name evidence="19" type="ORF">IAD50_07610</name>
</gene>
<dbReference type="InterPro" id="IPR027417">
    <property type="entry name" value="P-loop_NTPase"/>
</dbReference>
<evidence type="ECO:0000256" key="3">
    <source>
        <dbReference type="ARBA" id="ARBA00022475"/>
    </source>
</evidence>
<reference evidence="19" key="2">
    <citation type="journal article" date="2021" name="PeerJ">
        <title>Extensive microbial diversity within the chicken gut microbiome revealed by metagenomics and culture.</title>
        <authorList>
            <person name="Gilroy R."/>
            <person name="Ravi A."/>
            <person name="Getino M."/>
            <person name="Pursley I."/>
            <person name="Horton D.L."/>
            <person name="Alikhan N.F."/>
            <person name="Baker D."/>
            <person name="Gharbi K."/>
            <person name="Hall N."/>
            <person name="Watson M."/>
            <person name="Adriaenssens E.M."/>
            <person name="Foster-Nyarko E."/>
            <person name="Jarju S."/>
            <person name="Secka A."/>
            <person name="Antonio M."/>
            <person name="Oren A."/>
            <person name="Chaudhuri R.R."/>
            <person name="La Ragione R."/>
            <person name="Hildebrand F."/>
            <person name="Pallen M.J."/>
        </authorList>
    </citation>
    <scope>NUCLEOTIDE SEQUENCE</scope>
    <source>
        <strain evidence="19">CHK195-4489</strain>
    </source>
</reference>
<feature type="region of interest" description="Disordered" evidence="16">
    <location>
        <begin position="257"/>
        <end position="302"/>
    </location>
</feature>
<dbReference type="InterPro" id="IPR002543">
    <property type="entry name" value="FtsK_dom"/>
</dbReference>
<feature type="region of interest" description="Disordered" evidence="16">
    <location>
        <begin position="1"/>
        <end position="33"/>
    </location>
</feature>
<proteinExistence type="inferred from homology"/>
<comment type="caution">
    <text evidence="19">The sequence shown here is derived from an EMBL/GenBank/DDBJ whole genome shotgun (WGS) entry which is preliminary data.</text>
</comment>
<evidence type="ECO:0000259" key="18">
    <source>
        <dbReference type="PROSITE" id="PS50901"/>
    </source>
</evidence>
<evidence type="ECO:0000256" key="6">
    <source>
        <dbReference type="ARBA" id="ARBA00022741"/>
    </source>
</evidence>
<evidence type="ECO:0000256" key="17">
    <source>
        <dbReference type="SAM" id="Phobius"/>
    </source>
</evidence>
<evidence type="ECO:0000256" key="10">
    <source>
        <dbReference type="ARBA" id="ARBA00023125"/>
    </source>
</evidence>
<name>A0A9D1L9P0_9CLOT</name>
<accession>A0A9D1L9P0</accession>
<reference evidence="19" key="1">
    <citation type="submission" date="2020-10" db="EMBL/GenBank/DDBJ databases">
        <authorList>
            <person name="Gilroy R."/>
        </authorList>
    </citation>
    <scope>NUCLEOTIDE SEQUENCE</scope>
    <source>
        <strain evidence="19">CHK195-4489</strain>
    </source>
</reference>
<comment type="similarity">
    <text evidence="2">Belongs to the FtsK/SpoIIIE/SftA family.</text>
</comment>
<feature type="compositionally biased region" description="Basic and acidic residues" evidence="16">
    <location>
        <begin position="21"/>
        <end position="33"/>
    </location>
</feature>
<keyword evidence="11 17" id="KW-0472">Membrane</keyword>
<dbReference type="EMBL" id="DVMM01000163">
    <property type="protein sequence ID" value="HIU30144.1"/>
    <property type="molecule type" value="Genomic_DNA"/>
</dbReference>
<dbReference type="InterPro" id="IPR025199">
    <property type="entry name" value="FtsK_4TM"/>
</dbReference>
<feature type="transmembrane region" description="Helical" evidence="17">
    <location>
        <begin position="71"/>
        <end position="97"/>
    </location>
</feature>
<evidence type="ECO:0000313" key="20">
    <source>
        <dbReference type="Proteomes" id="UP000824089"/>
    </source>
</evidence>
<evidence type="ECO:0000256" key="2">
    <source>
        <dbReference type="ARBA" id="ARBA00006474"/>
    </source>
</evidence>
<dbReference type="AlphaFoldDB" id="A0A9D1L9P0"/>
<dbReference type="InterPro" id="IPR041027">
    <property type="entry name" value="FtsK_alpha"/>
</dbReference>
<comment type="subunit">
    <text evidence="14">Homohexamer. Forms a ring that surrounds DNA.</text>
</comment>
<feature type="transmembrane region" description="Helical" evidence="17">
    <location>
        <begin position="171"/>
        <end position="194"/>
    </location>
</feature>
<evidence type="ECO:0000256" key="11">
    <source>
        <dbReference type="ARBA" id="ARBA00023136"/>
    </source>
</evidence>
<feature type="transmembrane region" description="Helical" evidence="17">
    <location>
        <begin position="148"/>
        <end position="164"/>
    </location>
</feature>
<dbReference type="Gene3D" id="1.10.10.10">
    <property type="entry name" value="Winged helix-like DNA-binding domain superfamily/Winged helix DNA-binding domain"/>
    <property type="match status" value="1"/>
</dbReference>
<dbReference type="Gene3D" id="3.40.50.300">
    <property type="entry name" value="P-loop containing nucleotide triphosphate hydrolases"/>
    <property type="match status" value="1"/>
</dbReference>
<dbReference type="GO" id="GO:0005886">
    <property type="term" value="C:plasma membrane"/>
    <property type="evidence" value="ECO:0007669"/>
    <property type="project" value="UniProtKB-SubCell"/>
</dbReference>
<keyword evidence="12" id="KW-0131">Cell cycle</keyword>
<dbReference type="InterPro" id="IPR036390">
    <property type="entry name" value="WH_DNA-bd_sf"/>
</dbReference>
<feature type="compositionally biased region" description="Basic and acidic residues" evidence="16">
    <location>
        <begin position="222"/>
        <end position="241"/>
    </location>
</feature>
<dbReference type="GO" id="GO:0003677">
    <property type="term" value="F:DNA binding"/>
    <property type="evidence" value="ECO:0007669"/>
    <property type="project" value="UniProtKB-KW"/>
</dbReference>
<feature type="compositionally biased region" description="Acidic residues" evidence="16">
    <location>
        <begin position="262"/>
        <end position="272"/>
    </location>
</feature>
<dbReference type="Pfam" id="PF09397">
    <property type="entry name" value="FtsK_gamma"/>
    <property type="match status" value="1"/>
</dbReference>
<feature type="region of interest" description="Disordered" evidence="16">
    <location>
        <begin position="221"/>
        <end position="241"/>
    </location>
</feature>
<dbReference type="SUPFAM" id="SSF52540">
    <property type="entry name" value="P-loop containing nucleoside triphosphate hydrolases"/>
    <property type="match status" value="1"/>
</dbReference>
<dbReference type="Pfam" id="PF17854">
    <property type="entry name" value="FtsK_alpha"/>
    <property type="match status" value="1"/>
</dbReference>
<dbReference type="PANTHER" id="PTHR22683:SF41">
    <property type="entry name" value="DNA TRANSLOCASE FTSK"/>
    <property type="match status" value="1"/>
</dbReference>
<keyword evidence="8 15" id="KW-0067">ATP-binding</keyword>
<dbReference type="PANTHER" id="PTHR22683">
    <property type="entry name" value="SPORULATION PROTEIN RELATED"/>
    <property type="match status" value="1"/>
</dbReference>
<sequence length="832" mass="91650">MELSNGKRKISGGGKSTKSGAVKEHKANGPVKVKDDSKRKEIAAVILFASGVFLFLSLLDKTGQVGRFVVNIFYGIFGSAVTVVIMLTVFVLAWCLLRGTEKLVFSAKTIILYIAFVLFLASLIHTLANNYAADYASLSFFETMDKLWNSHSGGIIGGGISCLLQKFFEKAGALVILIPSLLIVAITLFSFSIVNFARKSATRFRIAGSWFRDVRKRFAAQKTERRPETQEKSARKPLKTDFSEIPAADTEAVIESSFKDMDEPEFPDGPDGDDYHMDFEFETTANRKRRPATIASPGRNGEIRREENPEVIKTVLPGMNNTVETKLPEAKPDDTIKVTTSKFDTTYDAPPFSLLETEEEPENLHAEQKKQAARTARKLEEVMRSFGIEAKVIHISRGSTVTRYELQPHSGVKVSRIKNLSDDIALNLAAPGIRIEAPIPGKAAIGIEIPNEEVQTVYLRDLVETDVFLNHKSALAFCLGEDISGETIVADIAKMPHLLIAGSTGSGKSVCINCMITSILYKASPDDVRMIMIDPKVVELGVYNGIPHLLIPVVTEPKKAAAALAWAVQEMENRYKLFAKFGIRDIGSYNNYAYERGMEKMPRILVIIDELADLMMVARDSVEEAINRIAQKARAAGIHLVVATQRPSVDVITGLIKSNIPSRIAFKVASQVDSRTILDYAGAEKLLGRGDLLFYPVGSMKAIRAQGGFISDEEIENVVKYLQTTYGAAEYDEKVHEEVENAKIPEKGKRGGAQNASGGSDTEVDELFLEAVRIAIDVKQISASYLQRKLGLGYSRASRIIDQMEEKGYISARDGNNPRHVLISSLPELPDE</sequence>
<dbReference type="SMART" id="SM00382">
    <property type="entry name" value="AAA"/>
    <property type="match status" value="1"/>
</dbReference>
<dbReference type="SMART" id="SM00843">
    <property type="entry name" value="Ftsk_gamma"/>
    <property type="match status" value="1"/>
</dbReference>
<dbReference type="Pfam" id="PF13491">
    <property type="entry name" value="FtsK_4TM"/>
    <property type="match status" value="1"/>
</dbReference>
<dbReference type="InterPro" id="IPR018541">
    <property type="entry name" value="Ftsk_gamma"/>
</dbReference>
<dbReference type="InterPro" id="IPR003593">
    <property type="entry name" value="AAA+_ATPase"/>
</dbReference>
<evidence type="ECO:0000256" key="8">
    <source>
        <dbReference type="ARBA" id="ARBA00022840"/>
    </source>
</evidence>
<evidence type="ECO:0000256" key="16">
    <source>
        <dbReference type="SAM" id="MobiDB-lite"/>
    </source>
</evidence>
<keyword evidence="4" id="KW-0132">Cell division</keyword>
<dbReference type="SUPFAM" id="SSF46785">
    <property type="entry name" value="Winged helix' DNA-binding domain"/>
    <property type="match status" value="1"/>
</dbReference>
<feature type="transmembrane region" description="Helical" evidence="17">
    <location>
        <begin position="42"/>
        <end position="59"/>
    </location>
</feature>
<dbReference type="Pfam" id="PF01580">
    <property type="entry name" value="FtsK_SpoIIIE"/>
    <property type="match status" value="1"/>
</dbReference>
<evidence type="ECO:0000256" key="14">
    <source>
        <dbReference type="ARBA" id="ARBA00025923"/>
    </source>
</evidence>
<evidence type="ECO:0000256" key="12">
    <source>
        <dbReference type="ARBA" id="ARBA00023306"/>
    </source>
</evidence>
<feature type="domain" description="FtsK" evidence="18">
    <location>
        <begin position="485"/>
        <end position="675"/>
    </location>
</feature>
<dbReference type="GO" id="GO:0007059">
    <property type="term" value="P:chromosome segregation"/>
    <property type="evidence" value="ECO:0007669"/>
    <property type="project" value="UniProtKB-KW"/>
</dbReference>
<evidence type="ECO:0000313" key="19">
    <source>
        <dbReference type="EMBL" id="HIU30144.1"/>
    </source>
</evidence>
<comment type="subcellular location">
    <subcellularLocation>
        <location evidence="1">Cell membrane</location>
        <topology evidence="1">Multi-pass membrane protein</topology>
    </subcellularLocation>
</comment>
<keyword evidence="3" id="KW-1003">Cell membrane</keyword>
<feature type="compositionally biased region" description="Basic residues" evidence="16">
    <location>
        <begin position="1"/>
        <end position="10"/>
    </location>
</feature>
<evidence type="ECO:0000256" key="9">
    <source>
        <dbReference type="ARBA" id="ARBA00022989"/>
    </source>
</evidence>
<evidence type="ECO:0000256" key="7">
    <source>
        <dbReference type="ARBA" id="ARBA00022829"/>
    </source>
</evidence>
<organism evidence="19 20">
    <name type="scientific">Candidatus Egerieisoma faecipullorum</name>
    <dbReference type="NCBI Taxonomy" id="2840963"/>
    <lineage>
        <taxon>Bacteria</taxon>
        <taxon>Bacillati</taxon>
        <taxon>Bacillota</taxon>
        <taxon>Clostridia</taxon>
        <taxon>Eubacteriales</taxon>
        <taxon>Clostridiaceae</taxon>
        <taxon>Clostridiaceae incertae sedis</taxon>
        <taxon>Candidatus Egerieisoma</taxon>
    </lineage>
</organism>
<evidence type="ECO:0000256" key="15">
    <source>
        <dbReference type="PROSITE-ProRule" id="PRU00289"/>
    </source>
</evidence>
<feature type="binding site" evidence="15">
    <location>
        <begin position="502"/>
        <end position="509"/>
    </location>
    <ligand>
        <name>ATP</name>
        <dbReference type="ChEBI" id="CHEBI:30616"/>
    </ligand>
</feature>
<keyword evidence="6 15" id="KW-0547">Nucleotide-binding</keyword>
<dbReference type="GO" id="GO:0005524">
    <property type="term" value="F:ATP binding"/>
    <property type="evidence" value="ECO:0007669"/>
    <property type="project" value="UniProtKB-UniRule"/>
</dbReference>
<dbReference type="CDD" id="cd01127">
    <property type="entry name" value="TrwB_TraG_TraD_VirD4"/>
    <property type="match status" value="1"/>
</dbReference>
<evidence type="ECO:0000256" key="1">
    <source>
        <dbReference type="ARBA" id="ARBA00004651"/>
    </source>
</evidence>
<protein>
    <submittedName>
        <fullName evidence="19">DNA translocase FtsK</fullName>
    </submittedName>
</protein>
<feature type="transmembrane region" description="Helical" evidence="17">
    <location>
        <begin position="109"/>
        <end position="128"/>
    </location>
</feature>
<evidence type="ECO:0000256" key="5">
    <source>
        <dbReference type="ARBA" id="ARBA00022692"/>
    </source>
</evidence>
<keyword evidence="9 17" id="KW-1133">Transmembrane helix</keyword>
<dbReference type="PROSITE" id="PS50901">
    <property type="entry name" value="FTSK"/>
    <property type="match status" value="1"/>
</dbReference>
<dbReference type="InterPro" id="IPR050206">
    <property type="entry name" value="FtsK/SpoIIIE/SftA"/>
</dbReference>
<keyword evidence="10" id="KW-0238">DNA-binding</keyword>
<dbReference type="GO" id="GO:0051301">
    <property type="term" value="P:cell division"/>
    <property type="evidence" value="ECO:0007669"/>
    <property type="project" value="UniProtKB-KW"/>
</dbReference>
<evidence type="ECO:0000256" key="4">
    <source>
        <dbReference type="ARBA" id="ARBA00022618"/>
    </source>
</evidence>
<dbReference type="Gene3D" id="3.30.980.40">
    <property type="match status" value="1"/>
</dbReference>
<keyword evidence="7" id="KW-0159">Chromosome partition</keyword>